<dbReference type="RefSeq" id="WP_070503785.1">
    <property type="nucleotide sequence ID" value="NZ_JAASJD010000006.1"/>
</dbReference>
<gene>
    <name evidence="2" type="ORF">CJ235_08235</name>
</gene>
<keyword evidence="1" id="KW-0812">Transmembrane</keyword>
<evidence type="ECO:0000256" key="1">
    <source>
        <dbReference type="SAM" id="Phobius"/>
    </source>
</evidence>
<dbReference type="InterPro" id="IPR008523">
    <property type="entry name" value="DUF805"/>
</dbReference>
<feature type="transmembrane region" description="Helical" evidence="1">
    <location>
        <begin position="55"/>
        <end position="77"/>
    </location>
</feature>
<accession>A0A2N6QFR5</accession>
<dbReference type="InterPro" id="IPR036259">
    <property type="entry name" value="MFS_trans_sf"/>
</dbReference>
<keyword evidence="1" id="KW-1133">Transmembrane helix</keyword>
<evidence type="ECO:0000313" key="3">
    <source>
        <dbReference type="Proteomes" id="UP000235748"/>
    </source>
</evidence>
<dbReference type="Pfam" id="PF05656">
    <property type="entry name" value="DUF805"/>
    <property type="match status" value="1"/>
</dbReference>
<dbReference type="PANTHER" id="PTHR34980">
    <property type="entry name" value="INNER MEMBRANE PROTEIN-RELATED-RELATED"/>
    <property type="match status" value="1"/>
</dbReference>
<name>A0A2N6QFR5_9STAP</name>
<feature type="transmembrane region" description="Helical" evidence="1">
    <location>
        <begin position="28"/>
        <end position="49"/>
    </location>
</feature>
<feature type="transmembrane region" description="Helical" evidence="1">
    <location>
        <begin position="112"/>
        <end position="132"/>
    </location>
</feature>
<dbReference type="STRING" id="170573.GCA_001076995_01300"/>
<proteinExistence type="predicted"/>
<dbReference type="GO" id="GO:0005886">
    <property type="term" value="C:plasma membrane"/>
    <property type="evidence" value="ECO:0007669"/>
    <property type="project" value="TreeGrafter"/>
</dbReference>
<organism evidence="2 3">
    <name type="scientific">Staphylococcus pettenkoferi</name>
    <dbReference type="NCBI Taxonomy" id="170573"/>
    <lineage>
        <taxon>Bacteria</taxon>
        <taxon>Bacillati</taxon>
        <taxon>Bacillota</taxon>
        <taxon>Bacilli</taxon>
        <taxon>Bacillales</taxon>
        <taxon>Staphylococcaceae</taxon>
        <taxon>Staphylococcus</taxon>
    </lineage>
</organism>
<dbReference type="AlphaFoldDB" id="A0A2N6QFR5"/>
<keyword evidence="1" id="KW-0472">Membrane</keyword>
<reference evidence="2 3" key="1">
    <citation type="submission" date="2017-09" db="EMBL/GenBank/DDBJ databases">
        <title>Bacterial strain isolated from the female urinary microbiota.</title>
        <authorList>
            <person name="Thomas-White K."/>
            <person name="Kumar N."/>
            <person name="Forster S."/>
            <person name="Putonti C."/>
            <person name="Lawley T."/>
            <person name="Wolfe A.J."/>
        </authorList>
    </citation>
    <scope>NUCLEOTIDE SEQUENCE [LARGE SCALE GENOMIC DNA]</scope>
    <source>
        <strain evidence="2 3">UMB0834</strain>
    </source>
</reference>
<dbReference type="PANTHER" id="PTHR34980:SF1">
    <property type="entry name" value="INNER MEMBRANE PROTEIN"/>
    <property type="match status" value="1"/>
</dbReference>
<dbReference type="Proteomes" id="UP000235748">
    <property type="component" value="Unassembled WGS sequence"/>
</dbReference>
<dbReference type="EMBL" id="PNGG01000004">
    <property type="protein sequence ID" value="PMC18410.1"/>
    <property type="molecule type" value="Genomic_DNA"/>
</dbReference>
<evidence type="ECO:0000313" key="2">
    <source>
        <dbReference type="EMBL" id="PMC18410.1"/>
    </source>
</evidence>
<protein>
    <submittedName>
        <fullName evidence="2">DUF805 domain-containing protein</fullName>
    </submittedName>
</protein>
<dbReference type="SUPFAM" id="SSF103473">
    <property type="entry name" value="MFS general substrate transporter"/>
    <property type="match status" value="1"/>
</dbReference>
<comment type="caution">
    <text evidence="2">The sequence shown here is derived from an EMBL/GenBank/DDBJ whole genome shotgun (WGS) entry which is preliminary data.</text>
</comment>
<sequence>MIEGYKAFWQNYINYKDKTSRQHFWTPIILHIIAIFVVAVLGLISFLAGSILLSALLFGLIGLFMLATIIPTITLTMRRFHDAGRQPRMAFILCIVTIIGAIAFDLSRHDGLAIFFALIIFICLILILIETLRPSTQSASDRLKWF</sequence>
<feature type="transmembrane region" description="Helical" evidence="1">
    <location>
        <begin position="89"/>
        <end position="106"/>
    </location>
</feature>